<evidence type="ECO:0000256" key="2">
    <source>
        <dbReference type="ARBA" id="ARBA00023242"/>
    </source>
</evidence>
<sequence length="537" mass="59597">MRHTSPPDPVPNRSSKGCLTCKQRKKKCDEKKPECERCVLGGFDCLGYVHPAATSAKRGPKEGTQGVGKSSPSPTQDSLAASTSPALDFLPSPAEHMDWSAAAPIDISSGPFSLPENVGIWQQEQYDLITATPFYEPKSIPMNPHIDPFDLDNMKNLIVTQYSRLAHRIAFRPFPYQVELGLTKYLVRGSHLIYKTLYLGARISQALLDDTNWQNYIGWIDKFHNRILGTQTSLIEVNVNHLADRLAANCNLAVYAFMISNSSIGYTIFRKGVPTFLQLAAKFPELWKGDSAISLSQALHSERHELAKFVLMDTVAALSFGITPLIHYDTTIRAEDHQPSQAQFLEPVYACPIIVLITLARVNASRASQLMDPKTTTPEGVEEYEAAVRNWKPRVDYADQPSHLITRLAVQEAWRQAALIYLYMGMLEADSADDRVEPLAQQVAQLAGTVEAGTPFETHLFIPCLIAGVAARKEKHRTILRKRIQASQKAEACLLRGADFSFVLDHLWHGAAAGGNPVTWDDYVNSRCLTMPVPADV</sequence>
<feature type="domain" description="Zn(2)-C6 fungal-type" evidence="4">
    <location>
        <begin position="17"/>
        <end position="45"/>
    </location>
</feature>
<protein>
    <recommendedName>
        <fullName evidence="4">Zn(2)-C6 fungal-type domain-containing protein</fullName>
    </recommendedName>
</protein>
<comment type="subcellular location">
    <subcellularLocation>
        <location evidence="1">Nucleus</location>
    </subcellularLocation>
</comment>
<dbReference type="EMBL" id="CAJMWZ010001905">
    <property type="protein sequence ID" value="CAE6444528.1"/>
    <property type="molecule type" value="Genomic_DNA"/>
</dbReference>
<dbReference type="AlphaFoldDB" id="A0A8H3AZT3"/>
<name>A0A8H3AZT3_9AGAM</name>
<dbReference type="PROSITE" id="PS50048">
    <property type="entry name" value="ZN2_CY6_FUNGAL_2"/>
    <property type="match status" value="1"/>
</dbReference>
<evidence type="ECO:0000256" key="3">
    <source>
        <dbReference type="SAM" id="MobiDB-lite"/>
    </source>
</evidence>
<evidence type="ECO:0000259" key="4">
    <source>
        <dbReference type="PROSITE" id="PS50048"/>
    </source>
</evidence>
<proteinExistence type="predicted"/>
<dbReference type="InterPro" id="IPR036864">
    <property type="entry name" value="Zn2-C6_fun-type_DNA-bd_sf"/>
</dbReference>
<evidence type="ECO:0000256" key="1">
    <source>
        <dbReference type="ARBA" id="ARBA00004123"/>
    </source>
</evidence>
<gene>
    <name evidence="5" type="ORF">RDB_LOCUS34032</name>
</gene>
<organism evidence="5 6">
    <name type="scientific">Rhizoctonia solani</name>
    <dbReference type="NCBI Taxonomy" id="456999"/>
    <lineage>
        <taxon>Eukaryota</taxon>
        <taxon>Fungi</taxon>
        <taxon>Dikarya</taxon>
        <taxon>Basidiomycota</taxon>
        <taxon>Agaricomycotina</taxon>
        <taxon>Agaricomycetes</taxon>
        <taxon>Cantharellales</taxon>
        <taxon>Ceratobasidiaceae</taxon>
        <taxon>Rhizoctonia</taxon>
    </lineage>
</organism>
<dbReference type="PROSITE" id="PS00463">
    <property type="entry name" value="ZN2_CY6_FUNGAL_1"/>
    <property type="match status" value="1"/>
</dbReference>
<evidence type="ECO:0000313" key="6">
    <source>
        <dbReference type="Proteomes" id="UP000663850"/>
    </source>
</evidence>
<dbReference type="Proteomes" id="UP000663850">
    <property type="component" value="Unassembled WGS sequence"/>
</dbReference>
<dbReference type="Gene3D" id="4.10.240.10">
    <property type="entry name" value="Zn(2)-C6 fungal-type DNA-binding domain"/>
    <property type="match status" value="1"/>
</dbReference>
<dbReference type="InterPro" id="IPR001138">
    <property type="entry name" value="Zn2Cys6_DnaBD"/>
</dbReference>
<dbReference type="Pfam" id="PF11951">
    <property type="entry name" value="Fungal_trans_2"/>
    <property type="match status" value="1"/>
</dbReference>
<dbReference type="SUPFAM" id="SSF57701">
    <property type="entry name" value="Zn2/Cys6 DNA-binding domain"/>
    <property type="match status" value="1"/>
</dbReference>
<feature type="compositionally biased region" description="Polar residues" evidence="3">
    <location>
        <begin position="67"/>
        <end position="84"/>
    </location>
</feature>
<keyword evidence="2" id="KW-0539">Nucleus</keyword>
<dbReference type="GO" id="GO:0000981">
    <property type="term" value="F:DNA-binding transcription factor activity, RNA polymerase II-specific"/>
    <property type="evidence" value="ECO:0007669"/>
    <property type="project" value="InterPro"/>
</dbReference>
<evidence type="ECO:0000313" key="5">
    <source>
        <dbReference type="EMBL" id="CAE6444528.1"/>
    </source>
</evidence>
<feature type="region of interest" description="Disordered" evidence="3">
    <location>
        <begin position="54"/>
        <end position="84"/>
    </location>
</feature>
<dbReference type="CDD" id="cd00067">
    <property type="entry name" value="GAL4"/>
    <property type="match status" value="1"/>
</dbReference>
<dbReference type="Pfam" id="PF00172">
    <property type="entry name" value="Zn_clus"/>
    <property type="match status" value="1"/>
</dbReference>
<dbReference type="InterPro" id="IPR021858">
    <property type="entry name" value="Fun_TF"/>
</dbReference>
<dbReference type="SMART" id="SM00066">
    <property type="entry name" value="GAL4"/>
    <property type="match status" value="1"/>
</dbReference>
<accession>A0A8H3AZT3</accession>
<comment type="caution">
    <text evidence="5">The sequence shown here is derived from an EMBL/GenBank/DDBJ whole genome shotgun (WGS) entry which is preliminary data.</text>
</comment>
<dbReference type="PANTHER" id="PTHR37534">
    <property type="entry name" value="TRANSCRIPTIONAL ACTIVATOR PROTEIN UGA3"/>
    <property type="match status" value="1"/>
</dbReference>
<reference evidence="5" key="1">
    <citation type="submission" date="2021-01" db="EMBL/GenBank/DDBJ databases">
        <authorList>
            <person name="Kaushik A."/>
        </authorList>
    </citation>
    <scope>NUCLEOTIDE SEQUENCE</scope>
    <source>
        <strain evidence="5">Type strain: AG8-Rh-89/</strain>
    </source>
</reference>
<dbReference type="PANTHER" id="PTHR37534:SF46">
    <property type="entry name" value="ZN(II)2CYS6 TRANSCRIPTION FACTOR (EUROFUNG)"/>
    <property type="match status" value="1"/>
</dbReference>
<dbReference type="GO" id="GO:0008270">
    <property type="term" value="F:zinc ion binding"/>
    <property type="evidence" value="ECO:0007669"/>
    <property type="project" value="InterPro"/>
</dbReference>
<dbReference type="GO" id="GO:0005634">
    <property type="term" value="C:nucleus"/>
    <property type="evidence" value="ECO:0007669"/>
    <property type="project" value="UniProtKB-SubCell"/>
</dbReference>